<comment type="caution">
    <text evidence="2">The sequence shown here is derived from an EMBL/GenBank/DDBJ whole genome shotgun (WGS) entry which is preliminary data.</text>
</comment>
<feature type="region of interest" description="Disordered" evidence="1">
    <location>
        <begin position="77"/>
        <end position="111"/>
    </location>
</feature>
<name>A0AAV7KXJ1_PLEWA</name>
<feature type="region of interest" description="Disordered" evidence="1">
    <location>
        <begin position="1"/>
        <end position="33"/>
    </location>
</feature>
<sequence>MRAACGPPAPLLPRPAALRQAAASSEGRGRKPLLATGQAAQLAARPKTALGAQSHRPVFRRKVPTLRERAAWTSALGRIVPAGPSGAGKSGVRHVPDPGHAHHLLHKMRKN</sequence>
<feature type="compositionally biased region" description="Basic residues" evidence="1">
    <location>
        <begin position="101"/>
        <end position="111"/>
    </location>
</feature>
<reference evidence="2" key="1">
    <citation type="journal article" date="2022" name="bioRxiv">
        <title>Sequencing and chromosome-scale assembly of the giantPleurodeles waltlgenome.</title>
        <authorList>
            <person name="Brown T."/>
            <person name="Elewa A."/>
            <person name="Iarovenko S."/>
            <person name="Subramanian E."/>
            <person name="Araus A.J."/>
            <person name="Petzold A."/>
            <person name="Susuki M."/>
            <person name="Suzuki K.-i.T."/>
            <person name="Hayashi T."/>
            <person name="Toyoda A."/>
            <person name="Oliveira C."/>
            <person name="Osipova E."/>
            <person name="Leigh N.D."/>
            <person name="Simon A."/>
            <person name="Yun M.H."/>
        </authorList>
    </citation>
    <scope>NUCLEOTIDE SEQUENCE</scope>
    <source>
        <strain evidence="2">20211129_DDA</strain>
        <tissue evidence="2">Liver</tissue>
    </source>
</reference>
<gene>
    <name evidence="2" type="ORF">NDU88_004155</name>
</gene>
<accession>A0AAV7KXJ1</accession>
<evidence type="ECO:0000313" key="3">
    <source>
        <dbReference type="Proteomes" id="UP001066276"/>
    </source>
</evidence>
<feature type="compositionally biased region" description="Low complexity" evidence="1">
    <location>
        <begin position="14"/>
        <end position="23"/>
    </location>
</feature>
<dbReference type="AlphaFoldDB" id="A0AAV7KXJ1"/>
<proteinExistence type="predicted"/>
<protein>
    <submittedName>
        <fullName evidence="2">Uncharacterized protein</fullName>
    </submittedName>
</protein>
<organism evidence="2 3">
    <name type="scientific">Pleurodeles waltl</name>
    <name type="common">Iberian ribbed newt</name>
    <dbReference type="NCBI Taxonomy" id="8319"/>
    <lineage>
        <taxon>Eukaryota</taxon>
        <taxon>Metazoa</taxon>
        <taxon>Chordata</taxon>
        <taxon>Craniata</taxon>
        <taxon>Vertebrata</taxon>
        <taxon>Euteleostomi</taxon>
        <taxon>Amphibia</taxon>
        <taxon>Batrachia</taxon>
        <taxon>Caudata</taxon>
        <taxon>Salamandroidea</taxon>
        <taxon>Salamandridae</taxon>
        <taxon>Pleurodelinae</taxon>
        <taxon>Pleurodeles</taxon>
    </lineage>
</organism>
<dbReference type="EMBL" id="JANPWB010000016">
    <property type="protein sequence ID" value="KAJ1084000.1"/>
    <property type="molecule type" value="Genomic_DNA"/>
</dbReference>
<keyword evidence="3" id="KW-1185">Reference proteome</keyword>
<dbReference type="Proteomes" id="UP001066276">
    <property type="component" value="Chromosome 12"/>
</dbReference>
<evidence type="ECO:0000313" key="2">
    <source>
        <dbReference type="EMBL" id="KAJ1084000.1"/>
    </source>
</evidence>
<feature type="region of interest" description="Disordered" evidence="1">
    <location>
        <begin position="38"/>
        <end position="57"/>
    </location>
</feature>
<evidence type="ECO:0000256" key="1">
    <source>
        <dbReference type="SAM" id="MobiDB-lite"/>
    </source>
</evidence>